<dbReference type="EMBL" id="MN740867">
    <property type="protein sequence ID" value="QHU15738.1"/>
    <property type="molecule type" value="Genomic_DNA"/>
</dbReference>
<feature type="region of interest" description="Disordered" evidence="7">
    <location>
        <begin position="253"/>
        <end position="296"/>
    </location>
</feature>
<proteinExistence type="predicted"/>
<accession>A0A6C0KHC8</accession>
<keyword evidence="5" id="KW-0804">Transcription</keyword>
<evidence type="ECO:0000313" key="9">
    <source>
        <dbReference type="EMBL" id="QHU15738.1"/>
    </source>
</evidence>
<evidence type="ECO:0000259" key="8">
    <source>
        <dbReference type="Pfam" id="PF04998"/>
    </source>
</evidence>
<dbReference type="GO" id="GO:0000428">
    <property type="term" value="C:DNA-directed RNA polymerase complex"/>
    <property type="evidence" value="ECO:0007669"/>
    <property type="project" value="UniProtKB-KW"/>
</dbReference>
<feature type="compositionally biased region" description="Basic and acidic residues" evidence="7">
    <location>
        <begin position="287"/>
        <end position="296"/>
    </location>
</feature>
<protein>
    <recommendedName>
        <fullName evidence="1">DNA-directed RNA polymerase</fullName>
        <ecNumber evidence="1">2.7.7.6</ecNumber>
    </recommendedName>
</protein>
<evidence type="ECO:0000256" key="5">
    <source>
        <dbReference type="ARBA" id="ARBA00023163"/>
    </source>
</evidence>
<evidence type="ECO:0000256" key="1">
    <source>
        <dbReference type="ARBA" id="ARBA00012418"/>
    </source>
</evidence>
<name>A0A6C0KHC8_9ZZZZ</name>
<dbReference type="SUPFAM" id="SSF64484">
    <property type="entry name" value="beta and beta-prime subunits of DNA dependent RNA-polymerase"/>
    <property type="match status" value="1"/>
</dbReference>
<dbReference type="InterPro" id="IPR045867">
    <property type="entry name" value="DNA-dir_RpoC_beta_prime"/>
</dbReference>
<comment type="catalytic activity">
    <reaction evidence="6">
        <text>RNA(n) + a ribonucleoside 5'-triphosphate = RNA(n+1) + diphosphate</text>
        <dbReference type="Rhea" id="RHEA:21248"/>
        <dbReference type="Rhea" id="RHEA-COMP:14527"/>
        <dbReference type="Rhea" id="RHEA-COMP:17342"/>
        <dbReference type="ChEBI" id="CHEBI:33019"/>
        <dbReference type="ChEBI" id="CHEBI:61557"/>
        <dbReference type="ChEBI" id="CHEBI:140395"/>
        <dbReference type="EC" id="2.7.7.6"/>
    </reaction>
</comment>
<evidence type="ECO:0000256" key="7">
    <source>
        <dbReference type="SAM" id="MobiDB-lite"/>
    </source>
</evidence>
<evidence type="ECO:0000256" key="2">
    <source>
        <dbReference type="ARBA" id="ARBA00022478"/>
    </source>
</evidence>
<dbReference type="Gene3D" id="1.10.150.390">
    <property type="match status" value="1"/>
</dbReference>
<keyword evidence="4" id="KW-0548">Nucleotidyltransferase</keyword>
<feature type="domain" description="RNA polymerase Rpb1" evidence="8">
    <location>
        <begin position="39"/>
        <end position="442"/>
    </location>
</feature>
<sequence>MSKSRLSSEQISEICESIPVNKNLPEYVRLSIITRIRTRLHNELSNVSIYQNLFVAFKDEIVKYYYKTLAASGEAVGVQVAQSIGERQTQNTLNTFHSSGLSIKTVVVGVPRFSELLNATKSPKMVNCLLYLNETFDTVGQVRQRAGNLFTDMTVKRLTKSTELIKDTPLEEWHHLFCQIYKVSPSVLGWRLRFYIDMDIMYEYKVTLKMIAESIMNAYSDSIALYTPDWKGIIDVFVDEGCFSNLQSSVNVPNEVTEEEVEEEEELEDLEDDDELEDNEDEESKEEDVNRNSKDVKDEKKLTRRVCAVKEDVIPADIDRVIHMEDKVLPALSAIRVCGMEGIKDIFFEKRKDEWIITTEGSNLYGLFSNPLIDKTKSLSNNMWEIFEIFGIEAARQFLIEEYMDTVSSDGTFVNPSNVDLLVDIMVYTGTIISISRYGQKKVGCGPMAKASFEESLENFLKAGVNGEKESANGVSASIMLGKMPNIGTGVFEMMVDMQKLKSLKKVKPPITVKQEIVEKVDVPCVNEEVPASRPKFVKNLMF</sequence>
<organism evidence="9">
    <name type="scientific">viral metagenome</name>
    <dbReference type="NCBI Taxonomy" id="1070528"/>
    <lineage>
        <taxon>unclassified sequences</taxon>
        <taxon>metagenomes</taxon>
        <taxon>organismal metagenomes</taxon>
    </lineage>
</organism>
<dbReference type="EC" id="2.7.7.6" evidence="1"/>
<dbReference type="PANTHER" id="PTHR19376">
    <property type="entry name" value="DNA-DIRECTED RNA POLYMERASE"/>
    <property type="match status" value="1"/>
</dbReference>
<evidence type="ECO:0000256" key="4">
    <source>
        <dbReference type="ARBA" id="ARBA00022695"/>
    </source>
</evidence>
<dbReference type="InterPro" id="IPR007081">
    <property type="entry name" value="RNA_pol_Rpb1_5"/>
</dbReference>
<dbReference type="AlphaFoldDB" id="A0A6C0KHC8"/>
<feature type="compositionally biased region" description="Acidic residues" evidence="7">
    <location>
        <begin position="256"/>
        <end position="286"/>
    </location>
</feature>
<evidence type="ECO:0000256" key="3">
    <source>
        <dbReference type="ARBA" id="ARBA00022679"/>
    </source>
</evidence>
<reference evidence="9" key="1">
    <citation type="journal article" date="2020" name="Nature">
        <title>Giant virus diversity and host interactions through global metagenomics.</title>
        <authorList>
            <person name="Schulz F."/>
            <person name="Roux S."/>
            <person name="Paez-Espino D."/>
            <person name="Jungbluth S."/>
            <person name="Walsh D.A."/>
            <person name="Denef V.J."/>
            <person name="McMahon K.D."/>
            <person name="Konstantinidis K.T."/>
            <person name="Eloe-Fadrosh E.A."/>
            <person name="Kyrpides N.C."/>
            <person name="Woyke T."/>
        </authorList>
    </citation>
    <scope>NUCLEOTIDE SEQUENCE</scope>
    <source>
        <strain evidence="9">GVMAG-S-3300010158-109</strain>
    </source>
</reference>
<dbReference type="GO" id="GO:0003899">
    <property type="term" value="F:DNA-directed RNA polymerase activity"/>
    <property type="evidence" value="ECO:0007669"/>
    <property type="project" value="UniProtKB-EC"/>
</dbReference>
<dbReference type="PANTHER" id="PTHR19376:SF32">
    <property type="entry name" value="DNA-DIRECTED RNA POLYMERASE III SUBUNIT RPC1"/>
    <property type="match status" value="1"/>
</dbReference>
<keyword evidence="2" id="KW-0240">DNA-directed RNA polymerase</keyword>
<keyword evidence="3" id="KW-0808">Transferase</keyword>
<dbReference type="GO" id="GO:0003677">
    <property type="term" value="F:DNA binding"/>
    <property type="evidence" value="ECO:0007669"/>
    <property type="project" value="InterPro"/>
</dbReference>
<evidence type="ECO:0000256" key="6">
    <source>
        <dbReference type="ARBA" id="ARBA00048552"/>
    </source>
</evidence>
<dbReference type="Pfam" id="PF04998">
    <property type="entry name" value="RNA_pol_Rpb1_5"/>
    <property type="match status" value="1"/>
</dbReference>
<dbReference type="GO" id="GO:0006351">
    <property type="term" value="P:DNA-templated transcription"/>
    <property type="evidence" value="ECO:0007669"/>
    <property type="project" value="InterPro"/>
</dbReference>